<evidence type="ECO:0000256" key="1">
    <source>
        <dbReference type="ARBA" id="ARBA00004651"/>
    </source>
</evidence>
<keyword evidence="8 10" id="KW-0472">Membrane</keyword>
<evidence type="ECO:0000256" key="9">
    <source>
        <dbReference type="ARBA" id="ARBA00024202"/>
    </source>
</evidence>
<keyword evidence="4 10" id="KW-0812">Transmembrane</keyword>
<feature type="transmembrane region" description="Helical" evidence="10">
    <location>
        <begin position="261"/>
        <end position="286"/>
    </location>
</feature>
<dbReference type="CDD" id="cd06261">
    <property type="entry name" value="TM_PBP2"/>
    <property type="match status" value="1"/>
</dbReference>
<keyword evidence="7 10" id="KW-1133">Transmembrane helix</keyword>
<reference evidence="12" key="1">
    <citation type="submission" date="2022-05" db="EMBL/GenBank/DDBJ databases">
        <authorList>
            <person name="Oliphant S.A."/>
            <person name="Watson-Haigh N.S."/>
            <person name="Sumby K.M."/>
            <person name="Gardner J.M."/>
            <person name="Jiranek V."/>
        </authorList>
    </citation>
    <scope>NUCLEOTIDE SEQUENCE</scope>
    <source>
        <strain evidence="12">KI16_H9</strain>
    </source>
</reference>
<dbReference type="InterPro" id="IPR000515">
    <property type="entry name" value="MetI-like"/>
</dbReference>
<keyword evidence="6" id="KW-0653">Protein transport</keyword>
<dbReference type="Pfam" id="PF12911">
    <property type="entry name" value="OppC_N"/>
    <property type="match status" value="1"/>
</dbReference>
<keyword evidence="5" id="KW-0571">Peptide transport</keyword>
<evidence type="ECO:0000256" key="7">
    <source>
        <dbReference type="ARBA" id="ARBA00022989"/>
    </source>
</evidence>
<evidence type="ECO:0000256" key="3">
    <source>
        <dbReference type="ARBA" id="ARBA00022475"/>
    </source>
</evidence>
<dbReference type="PANTHER" id="PTHR43386:SF24">
    <property type="entry name" value="OLIGOPEPTIDE TRANSPORT SYSTEM PERMEASE PROTEIN AMID"/>
    <property type="match status" value="1"/>
</dbReference>
<evidence type="ECO:0000259" key="11">
    <source>
        <dbReference type="PROSITE" id="PS50928"/>
    </source>
</evidence>
<proteinExistence type="inferred from homology"/>
<dbReference type="InterPro" id="IPR025966">
    <property type="entry name" value="OppC_N"/>
</dbReference>
<comment type="similarity">
    <text evidence="9">Belongs to the binding-protein-dependent transport system permease family. OppBC subfamily.</text>
</comment>
<organism evidence="12 13">
    <name type="scientific">Fructilactobacillus myrtifloralis</name>
    <dbReference type="NCBI Taxonomy" id="2940301"/>
    <lineage>
        <taxon>Bacteria</taxon>
        <taxon>Bacillati</taxon>
        <taxon>Bacillota</taxon>
        <taxon>Bacilli</taxon>
        <taxon>Lactobacillales</taxon>
        <taxon>Lactobacillaceae</taxon>
        <taxon>Fructilactobacillus</taxon>
    </lineage>
</organism>
<dbReference type="InterPro" id="IPR050366">
    <property type="entry name" value="BP-dependent_transpt_permease"/>
</dbReference>
<keyword evidence="2 10" id="KW-0813">Transport</keyword>
<feature type="transmembrane region" description="Helical" evidence="10">
    <location>
        <begin position="205"/>
        <end position="222"/>
    </location>
</feature>
<evidence type="ECO:0000313" key="13">
    <source>
        <dbReference type="Proteomes" id="UP001056707"/>
    </source>
</evidence>
<evidence type="ECO:0000256" key="10">
    <source>
        <dbReference type="RuleBase" id="RU363032"/>
    </source>
</evidence>
<dbReference type="SUPFAM" id="SSF161098">
    <property type="entry name" value="MetI-like"/>
    <property type="match status" value="1"/>
</dbReference>
<comment type="subcellular location">
    <subcellularLocation>
        <location evidence="1 10">Cell membrane</location>
        <topology evidence="1 10">Multi-pass membrane protein</topology>
    </subcellularLocation>
</comment>
<keyword evidence="3" id="KW-1003">Cell membrane</keyword>
<sequence length="341" mass="37418">MAQNLPPQESEFQFVSNDLSNLPTSGEVVGDSRTYFQDVKRRFVHNRIAMVSGILLVIIILIAFLGPAFVPTDPNAQNVLFANLPPKLGNLNIPGLNGMQTVAGHTVDAYKQAHVPHGTYYLFGTDYLGRDLFARVLYGTRLSIIVAIVATLLDLFIGVPYGIVSGLASERVDTFMQRIIEIISSVPDLIVVILLLIVLKPGLTSIIIAIAFTGWITMARLVRAQVFKLKENEYVLASQTLGESKPKIAWKHLIPNLSSTIIIQTMFSIPTAIFFEAFLSFIGIGIPAPNASLGTLMSDGQKAFHFLPYQMWIPALILSLIMITTNLVGDGMRDAFDPQSD</sequence>
<keyword evidence="13" id="KW-1185">Reference proteome</keyword>
<dbReference type="RefSeq" id="WP_252750651.1">
    <property type="nucleotide sequence ID" value="NZ_CP097116.1"/>
</dbReference>
<evidence type="ECO:0000256" key="4">
    <source>
        <dbReference type="ARBA" id="ARBA00022692"/>
    </source>
</evidence>
<dbReference type="InterPro" id="IPR035906">
    <property type="entry name" value="MetI-like_sf"/>
</dbReference>
<dbReference type="PROSITE" id="PS50928">
    <property type="entry name" value="ABC_TM1"/>
    <property type="match status" value="1"/>
</dbReference>
<dbReference type="Proteomes" id="UP001056707">
    <property type="component" value="Chromosome"/>
</dbReference>
<accession>A0ABY5BRE7</accession>
<feature type="transmembrane region" description="Helical" evidence="10">
    <location>
        <begin position="179"/>
        <end position="199"/>
    </location>
</feature>
<evidence type="ECO:0000256" key="8">
    <source>
        <dbReference type="ARBA" id="ARBA00023136"/>
    </source>
</evidence>
<name>A0ABY5BRE7_9LACO</name>
<evidence type="ECO:0000256" key="6">
    <source>
        <dbReference type="ARBA" id="ARBA00022927"/>
    </source>
</evidence>
<feature type="transmembrane region" description="Helical" evidence="10">
    <location>
        <begin position="48"/>
        <end position="70"/>
    </location>
</feature>
<feature type="transmembrane region" description="Helical" evidence="10">
    <location>
        <begin position="142"/>
        <end position="167"/>
    </location>
</feature>
<feature type="transmembrane region" description="Helical" evidence="10">
    <location>
        <begin position="306"/>
        <end position="328"/>
    </location>
</feature>
<gene>
    <name evidence="12" type="ORF">M3M35_03765</name>
</gene>
<evidence type="ECO:0000313" key="12">
    <source>
        <dbReference type="EMBL" id="USS85756.1"/>
    </source>
</evidence>
<dbReference type="Pfam" id="PF00528">
    <property type="entry name" value="BPD_transp_1"/>
    <property type="match status" value="1"/>
</dbReference>
<dbReference type="PANTHER" id="PTHR43386">
    <property type="entry name" value="OLIGOPEPTIDE TRANSPORT SYSTEM PERMEASE PROTEIN APPC"/>
    <property type="match status" value="1"/>
</dbReference>
<protein>
    <submittedName>
        <fullName evidence="12">ABC transporter permease</fullName>
    </submittedName>
</protein>
<evidence type="ECO:0000256" key="2">
    <source>
        <dbReference type="ARBA" id="ARBA00022448"/>
    </source>
</evidence>
<evidence type="ECO:0000256" key="5">
    <source>
        <dbReference type="ARBA" id="ARBA00022856"/>
    </source>
</evidence>
<dbReference type="Gene3D" id="1.10.3720.10">
    <property type="entry name" value="MetI-like"/>
    <property type="match status" value="1"/>
</dbReference>
<dbReference type="EMBL" id="CP097116">
    <property type="protein sequence ID" value="USS85756.1"/>
    <property type="molecule type" value="Genomic_DNA"/>
</dbReference>
<feature type="domain" description="ABC transmembrane type-1" evidence="11">
    <location>
        <begin position="140"/>
        <end position="329"/>
    </location>
</feature>